<sequence>MFSFGNITAHGVVYLYPEKPPADLVWVDPKGHTNYWCSVQGDTSGSSSSPRTESRETLPESSEPFNWVADEDVHLMHGIVRVELAPSSGKVIVGQIHAHKAPNPFLMVTWWNGVARIDVRATPTGSATKRVSIPCALGESFPYIVEVFNGAVNICVGSQLFSMPVDKAWDEYPFYFKAGAYVIDNDGPVTEGGWVVYEEFEVHHGENV</sequence>
<dbReference type="Pfam" id="PF08787">
    <property type="entry name" value="Alginate_lyase2"/>
    <property type="match status" value="1"/>
</dbReference>
<dbReference type="Gene3D" id="2.60.120.200">
    <property type="match status" value="1"/>
</dbReference>
<organism evidence="3 4">
    <name type="scientific">Pseudomonas phage phiK7A1</name>
    <dbReference type="NCBI Taxonomy" id="2759194"/>
    <lineage>
        <taxon>Viruses</taxon>
        <taxon>Duplodnaviria</taxon>
        <taxon>Heunggongvirae</taxon>
        <taxon>Uroviricota</taxon>
        <taxon>Caudoviricetes</taxon>
        <taxon>Vandenendeviridae</taxon>
        <taxon>Gorskivirinae</taxon>
        <taxon>Torinovirus</taxon>
        <taxon>Torinovirus K7A1</taxon>
    </lineage>
</organism>
<dbReference type="InterPro" id="IPR013320">
    <property type="entry name" value="ConA-like_dom_sf"/>
</dbReference>
<dbReference type="SUPFAM" id="SSF49899">
    <property type="entry name" value="Concanavalin A-like lectins/glucanases"/>
    <property type="match status" value="1"/>
</dbReference>
<keyword evidence="4" id="KW-1185">Reference proteome</keyword>
<gene>
    <name evidence="3" type="ORF">phiK7A1_116</name>
</gene>
<reference evidence="3 4" key="1">
    <citation type="submission" date="2020-07" db="EMBL/GenBank/DDBJ databases">
        <authorList>
            <person name="Martino G."/>
            <person name="Holtappels D."/>
            <person name="Wagemans J."/>
            <person name="Lavigne R."/>
            <person name="Turina M."/>
            <person name="Ciuffo M."/>
        </authorList>
    </citation>
    <scope>NUCLEOTIDE SEQUENCE [LARGE SCALE GENOMIC DNA]</scope>
</reference>
<dbReference type="InterPro" id="IPR014895">
    <property type="entry name" value="Alginate_lyase_2"/>
</dbReference>
<accession>A0A7H0XFW4</accession>
<evidence type="ECO:0000313" key="3">
    <source>
        <dbReference type="EMBL" id="QNR53904.1"/>
    </source>
</evidence>
<keyword evidence="3" id="KW-0456">Lyase</keyword>
<evidence type="ECO:0000256" key="1">
    <source>
        <dbReference type="SAM" id="MobiDB-lite"/>
    </source>
</evidence>
<feature type="region of interest" description="Disordered" evidence="1">
    <location>
        <begin position="39"/>
        <end position="63"/>
    </location>
</feature>
<evidence type="ECO:0000313" key="4">
    <source>
        <dbReference type="Proteomes" id="UP000516415"/>
    </source>
</evidence>
<dbReference type="GO" id="GO:0016829">
    <property type="term" value="F:lyase activity"/>
    <property type="evidence" value="ECO:0007669"/>
    <property type="project" value="UniProtKB-KW"/>
</dbReference>
<feature type="domain" description="Alginate lyase 2" evidence="2">
    <location>
        <begin position="28"/>
        <end position="204"/>
    </location>
</feature>
<evidence type="ECO:0000259" key="2">
    <source>
        <dbReference type="Pfam" id="PF08787"/>
    </source>
</evidence>
<dbReference type="Proteomes" id="UP000516415">
    <property type="component" value="Segment"/>
</dbReference>
<name>A0A7H0XFW4_9CAUD</name>
<protein>
    <submittedName>
        <fullName evidence="3">Polysaccharide lyase family 7 protein</fullName>
    </submittedName>
</protein>
<dbReference type="EMBL" id="MT740307">
    <property type="protein sequence ID" value="QNR53904.1"/>
    <property type="molecule type" value="Genomic_DNA"/>
</dbReference>
<proteinExistence type="predicted"/>